<proteinExistence type="predicted"/>
<gene>
    <name evidence="1" type="ORF">AXF42_Ash021519</name>
</gene>
<dbReference type="Proteomes" id="UP000236161">
    <property type="component" value="Unassembled WGS sequence"/>
</dbReference>
<reference evidence="1 2" key="1">
    <citation type="journal article" date="2017" name="Nature">
        <title>The Apostasia genome and the evolution of orchids.</title>
        <authorList>
            <person name="Zhang G.Q."/>
            <person name="Liu K.W."/>
            <person name="Li Z."/>
            <person name="Lohaus R."/>
            <person name="Hsiao Y.Y."/>
            <person name="Niu S.C."/>
            <person name="Wang J.Y."/>
            <person name="Lin Y.C."/>
            <person name="Xu Q."/>
            <person name="Chen L.J."/>
            <person name="Yoshida K."/>
            <person name="Fujiwara S."/>
            <person name="Wang Z.W."/>
            <person name="Zhang Y.Q."/>
            <person name="Mitsuda N."/>
            <person name="Wang M."/>
            <person name="Liu G.H."/>
            <person name="Pecoraro L."/>
            <person name="Huang H.X."/>
            <person name="Xiao X.J."/>
            <person name="Lin M."/>
            <person name="Wu X.Y."/>
            <person name="Wu W.L."/>
            <person name="Chen Y.Y."/>
            <person name="Chang S.B."/>
            <person name="Sakamoto S."/>
            <person name="Ohme-Takagi M."/>
            <person name="Yagi M."/>
            <person name="Zeng S.J."/>
            <person name="Shen C.Y."/>
            <person name="Yeh C.M."/>
            <person name="Luo Y.B."/>
            <person name="Tsai W.C."/>
            <person name="Van de Peer Y."/>
            <person name="Liu Z.J."/>
        </authorList>
    </citation>
    <scope>NUCLEOTIDE SEQUENCE [LARGE SCALE GENOMIC DNA]</scope>
    <source>
        <strain evidence="2">cv. Shenzhen</strain>
        <tissue evidence="1">Stem</tissue>
    </source>
</reference>
<accession>A0A2H9ZYH9</accession>
<organism evidence="1 2">
    <name type="scientific">Apostasia shenzhenica</name>
    <dbReference type="NCBI Taxonomy" id="1088818"/>
    <lineage>
        <taxon>Eukaryota</taxon>
        <taxon>Viridiplantae</taxon>
        <taxon>Streptophyta</taxon>
        <taxon>Embryophyta</taxon>
        <taxon>Tracheophyta</taxon>
        <taxon>Spermatophyta</taxon>
        <taxon>Magnoliopsida</taxon>
        <taxon>Liliopsida</taxon>
        <taxon>Asparagales</taxon>
        <taxon>Orchidaceae</taxon>
        <taxon>Apostasioideae</taxon>
        <taxon>Apostasia</taxon>
    </lineage>
</organism>
<name>A0A2H9ZYH9_9ASPA</name>
<evidence type="ECO:0000313" key="2">
    <source>
        <dbReference type="Proteomes" id="UP000236161"/>
    </source>
</evidence>
<evidence type="ECO:0000313" key="1">
    <source>
        <dbReference type="EMBL" id="PKA48317.1"/>
    </source>
</evidence>
<sequence>MTASSTEEGVLSGVESNALKKEGLLKDVMTKILIRGFRVQAALKEQGMSGLVWGMLGVRDNMGVTTPWGPVKA</sequence>
<keyword evidence="2" id="KW-1185">Reference proteome</keyword>
<protein>
    <submittedName>
        <fullName evidence="1">Uncharacterized protein</fullName>
    </submittedName>
</protein>
<dbReference type="EMBL" id="KZ452608">
    <property type="protein sequence ID" value="PKA48317.1"/>
    <property type="molecule type" value="Genomic_DNA"/>
</dbReference>
<dbReference type="AlphaFoldDB" id="A0A2H9ZYH9"/>